<dbReference type="InterPro" id="IPR009081">
    <property type="entry name" value="PP-bd_ACP"/>
</dbReference>
<name>A0A848IJH8_9BURK</name>
<dbReference type="RefSeq" id="WP_169488116.1">
    <property type="nucleotide sequence ID" value="NZ_JABBGJ010000029.1"/>
</dbReference>
<protein>
    <submittedName>
        <fullName evidence="7">Amino acid adenylation domain-containing protein</fullName>
    </submittedName>
</protein>
<evidence type="ECO:0000256" key="1">
    <source>
        <dbReference type="ARBA" id="ARBA00001957"/>
    </source>
</evidence>
<dbReference type="InterPro" id="IPR010071">
    <property type="entry name" value="AA_adenyl_dom"/>
</dbReference>
<dbReference type="Gene3D" id="3.40.50.720">
    <property type="entry name" value="NAD(P)-binding Rossmann-like Domain"/>
    <property type="match status" value="1"/>
</dbReference>
<dbReference type="Pfam" id="PF13193">
    <property type="entry name" value="AMP-binding_C"/>
    <property type="match status" value="2"/>
</dbReference>
<keyword evidence="2" id="KW-0596">Phosphopantetheine</keyword>
<evidence type="ECO:0000256" key="4">
    <source>
        <dbReference type="ARBA" id="ARBA00022598"/>
    </source>
</evidence>
<dbReference type="EMBL" id="JABBGJ010000029">
    <property type="protein sequence ID" value="NMM01273.1"/>
    <property type="molecule type" value="Genomic_DNA"/>
</dbReference>
<dbReference type="Gene3D" id="3.30.300.30">
    <property type="match status" value="2"/>
</dbReference>
<dbReference type="InterPro" id="IPR006162">
    <property type="entry name" value="Ppantetheine_attach_site"/>
</dbReference>
<dbReference type="Gene3D" id="3.40.50.12780">
    <property type="entry name" value="N-terminal domain of ligase-like"/>
    <property type="match status" value="2"/>
</dbReference>
<dbReference type="SUPFAM" id="SSF51735">
    <property type="entry name" value="NAD(P)-binding Rossmann-fold domains"/>
    <property type="match status" value="1"/>
</dbReference>
<dbReference type="InterPro" id="IPR045851">
    <property type="entry name" value="AMP-bd_C_sf"/>
</dbReference>
<accession>A0A848IJH8</accession>
<evidence type="ECO:0000313" key="8">
    <source>
        <dbReference type="Proteomes" id="UP000544134"/>
    </source>
</evidence>
<dbReference type="SUPFAM" id="SSF56801">
    <property type="entry name" value="Acetyl-CoA synthetase-like"/>
    <property type="match status" value="2"/>
</dbReference>
<dbReference type="InterPro" id="IPR010080">
    <property type="entry name" value="Thioester_reductase-like_dom"/>
</dbReference>
<sequence>MEHTSFALTRTQSRTLAHAAAGPNLCAVYRIDGAPDVERLSSAVAQLVAHCRPLAYRLVEADQGLRWVIRRDVRAELNVIDLDRRDAREEAAVLSLIDGLCARAFRTDAGLPWAFTLLRAGAHSYLVFACHPALLDRFSLTPLFNALSRFYGDEAPGAPLGIDQQGLLDAERELLASDRLQTDLDFWIGQVGDASFEWHAPRRQNALADSSFTVRLDAQTGAALRNEAKALSVAPDLLIKLCVHVLLRRMTGSRGVLTAHHQRGRGHRDETIGFDERRRFLKTDFDDTMTLRQFLRHAAARAEMADFHAELPAFEVLHDIERREPGFLRATNVVCETDSLPYDALTLDTLPATLLAPYSRRFSHEDVGVYLDVREEIALHVHSRRPQELDGLRLAFEHLTALLGRVGESLEQKLGAIDLYTPTLRQRCAAWSDGGPLAAPARDVLDLFAQAALEHAGRPALSGPDAVFTYAQLALAAQRVGAALGTLAALGPAAPDRRDALIGICVSRGARIVPAMLGVLASGAGYLPLDPQMPDERLRYIVKDAQLRAVIVDAATHERLSALADCALYRIDDLLKAPAPGAAASGLTQTDPRCTAYVIYTSGTTGKPKGVVIERGMLAHFIASLTDRYRRDESTRWLQFASVNFDASVLEIFNPLTHGGHLIVAPEAVRTDAEALSGFLDTERITHAFLPPAILKLLPRRALPNLDTILCGGEASDDETIRFWSGVLRLSNIYGPTEATVMATENTFEDDKPANQLGHPLPGYQIHLLDEEGEAVPLGGIGEICIGGAAVSRGYLLRPELTGQKFRSNPFGPGRLYRSGDLGRFQPDGAIEFLGRSDFQVKIRGYRIELGEIEASIVEQPEVRSAYVSTCARQGGTALVAWYVGASLEPAVLRHRLAQRLAHYMVPAFLLQIEALPLTLNGKIDRARLPAPQAGPADPASRASDAFEQAVQAIWSEVLGVPLESVGEHSHFFQLGGHSLLATLVCNRVSVSLNAPVKLKTLFEHPQFDAFCAWARQGVEQGAMLAPLVAQPGEPMSAPVTSRLVRMMHTRTLSKPDDNAYNIVMRVDFGGAANPLRLHQALVAVLAHNPIFNASFAERDGQLLMLPGTAAVSANSPNSLIPLESCDAAAIDARIDAMRALRLSFDCAPLWRAQLLMSPHESRTSLLLCIHHAIFDGWSFKLLLDELTWRYEGKPVSGQPLSWFDYGHWAPQLAASPRFAVARDYWMRKLDAAALRTELPFDALQREPNANRALKLHVRPAQMRRLKQIAEAHDMTLPPVLFALYLVWLWRVSGQQQLACAYPYAGRDVPGSEGIYGMFVSMAVLAQRIDPRQGFGELARAVQRQMLDDRDYLLATPYDTDHAQLGALNTIFSLQNGIELNGRIGEAPYHAEEYPSLTSKADLSAIFYLRPNGSLDGRFEYDSSVLHAASVEQMAEVFMTLCDAAAHQPDALVGELNYLSDGQHALCLSFACGEPLPDAPQSIPARFAEVVAANASRVAVRCGAEQLSYRELDALSDAIANGLSACVPGGARIGLSMQKGVLMVATVLGTLKAGCAYVPLDPAYPAERLRYFVENCSVDTVLADEPSRRALEAAGLGELRTLDPAQLAQGWPKALARVDTDTDTQAEADVQAETAAQAAADVQAERDTQAGADVQAETDMQAGADVQAKTDAQVDAEKQAVQPLRPRAIGPEALAYVIHTSGSTGKPKGVLVEHHSVVRMVAGASRALGYAPGSVSTLAASTNFDASVLDLFLALLHGGTLIVLPEEARRDPLLLHSLLKAERVTHASLAPVVVQSLPREPLPDLQLLGFGGDTLDEPSAAWWSEHTRLFSLYGPTEITVMASCGQVLPGGPSRIIGKPLPGYRLYLLNAQRQLAPPGTVGEIYIGGENLARGYINQSAMTMERFVVDPFRDAPYALMYRTGDLGRFLADGTIEYFGRNDAQIKLRGFRIELGEIENCITAAPGVAHAACRVWGEGEARYLAAYYVAAPDEVGAALDEDTLRRHVAQALPDYMVPACFIRLDTLPASPNGKHDRKALPAPLRASGTPPREGVEQRIAEMWQTLLRVTGIGRDDSFFRLGGNSILAVRMQAQLREALGIEFPMAAFYRSPTIATLAEGGHEDMIERAIADASQPFVVEHAAPAFSDAAEGAPIRTMLLTGASGFLGIYLLHALCGRLDKVICLQRCSSAAAGRVVLQDKAREAGLAIDFSRVDVIPADLAAPQLGLDAPRWRQLAGEVDAILHCGAFVHHLHSYEAMKAANVGGTEALLRLALTQRQKPFCFVSTLSVGEMLAGARRIDEHVNDARPLLDNGYLLTKWVGEQRVAECARRFGLPAVIARPGNITGDSRTGFSNFAHNHFWLFNKGCLQLGAYPEIGQKVEMMPVDLLAGAVMAVTLHPRAGLRVANLNNPLALNQRQWFAALAACGLRAEPQAAADWQRRLAYLDASNGLALIRDFYTGDLSAAPLPVEQIGTLTELARHGVDLTVDYGALIRLYVAYLRDAGFLDLLPETAAP</sequence>
<dbReference type="InterPro" id="IPR023213">
    <property type="entry name" value="CAT-like_dom_sf"/>
</dbReference>
<keyword evidence="8" id="KW-1185">Reference proteome</keyword>
<dbReference type="NCBIfam" id="TIGR01733">
    <property type="entry name" value="AA-adenyl-dom"/>
    <property type="match status" value="1"/>
</dbReference>
<dbReference type="InterPro" id="IPR020845">
    <property type="entry name" value="AMP-binding_CS"/>
</dbReference>
<dbReference type="Gene3D" id="3.30.559.10">
    <property type="entry name" value="Chloramphenicol acetyltransferase-like domain"/>
    <property type="match status" value="2"/>
</dbReference>
<dbReference type="GO" id="GO:0016874">
    <property type="term" value="F:ligase activity"/>
    <property type="evidence" value="ECO:0007669"/>
    <property type="project" value="UniProtKB-KW"/>
</dbReference>
<dbReference type="Pfam" id="PF07993">
    <property type="entry name" value="NAD_binding_4"/>
    <property type="match status" value="1"/>
</dbReference>
<comment type="cofactor">
    <cofactor evidence="1">
        <name>pantetheine 4'-phosphate</name>
        <dbReference type="ChEBI" id="CHEBI:47942"/>
    </cofactor>
</comment>
<dbReference type="Proteomes" id="UP000544134">
    <property type="component" value="Unassembled WGS sequence"/>
</dbReference>
<dbReference type="Pfam" id="PF00668">
    <property type="entry name" value="Condensation"/>
    <property type="match status" value="2"/>
</dbReference>
<dbReference type="PANTHER" id="PTHR45527">
    <property type="entry name" value="NONRIBOSOMAL PEPTIDE SYNTHETASE"/>
    <property type="match status" value="1"/>
</dbReference>
<feature type="domain" description="Carrier" evidence="6">
    <location>
        <begin position="2047"/>
        <end position="2122"/>
    </location>
</feature>
<dbReference type="InterPro" id="IPR036291">
    <property type="entry name" value="NAD(P)-bd_dom_sf"/>
</dbReference>
<organism evidence="7 8">
    <name type="scientific">Paraburkholderia polaris</name>
    <dbReference type="NCBI Taxonomy" id="2728848"/>
    <lineage>
        <taxon>Bacteria</taxon>
        <taxon>Pseudomonadati</taxon>
        <taxon>Pseudomonadota</taxon>
        <taxon>Betaproteobacteria</taxon>
        <taxon>Burkholderiales</taxon>
        <taxon>Burkholderiaceae</taxon>
        <taxon>Paraburkholderia</taxon>
    </lineage>
</organism>
<dbReference type="SUPFAM" id="SSF47336">
    <property type="entry name" value="ACP-like"/>
    <property type="match status" value="2"/>
</dbReference>
<keyword evidence="3" id="KW-0597">Phosphoprotein</keyword>
<dbReference type="PROSITE" id="PS50075">
    <property type="entry name" value="CARRIER"/>
    <property type="match status" value="2"/>
</dbReference>
<dbReference type="CDD" id="cd05930">
    <property type="entry name" value="A_NRPS"/>
    <property type="match status" value="2"/>
</dbReference>
<dbReference type="GO" id="GO:0043041">
    <property type="term" value="P:amino acid activation for nonribosomal peptide biosynthetic process"/>
    <property type="evidence" value="ECO:0007669"/>
    <property type="project" value="TreeGrafter"/>
</dbReference>
<dbReference type="InterPro" id="IPR020806">
    <property type="entry name" value="PKS_PP-bd"/>
</dbReference>
<dbReference type="Gene3D" id="3.30.559.30">
    <property type="entry name" value="Nonribosomal peptide synthetase, condensation domain"/>
    <property type="match status" value="2"/>
</dbReference>
<dbReference type="InterPro" id="IPR036736">
    <property type="entry name" value="ACP-like_sf"/>
</dbReference>
<dbReference type="InterPro" id="IPR025110">
    <property type="entry name" value="AMP-bd_C"/>
</dbReference>
<feature type="region of interest" description="Disordered" evidence="5">
    <location>
        <begin position="2029"/>
        <end position="2050"/>
    </location>
</feature>
<evidence type="ECO:0000256" key="5">
    <source>
        <dbReference type="SAM" id="MobiDB-lite"/>
    </source>
</evidence>
<proteinExistence type="predicted"/>
<evidence type="ECO:0000313" key="7">
    <source>
        <dbReference type="EMBL" id="NMM01273.1"/>
    </source>
</evidence>
<dbReference type="PROSITE" id="PS00012">
    <property type="entry name" value="PHOSPHOPANTETHEINE"/>
    <property type="match status" value="1"/>
</dbReference>
<dbReference type="Gene3D" id="1.10.1200.10">
    <property type="entry name" value="ACP-like"/>
    <property type="match status" value="2"/>
</dbReference>
<evidence type="ECO:0000259" key="6">
    <source>
        <dbReference type="PROSITE" id="PS50075"/>
    </source>
</evidence>
<dbReference type="GO" id="GO:0031177">
    <property type="term" value="F:phosphopantetheine binding"/>
    <property type="evidence" value="ECO:0007669"/>
    <property type="project" value="InterPro"/>
</dbReference>
<gene>
    <name evidence="7" type="ORF">HHL24_25440</name>
</gene>
<dbReference type="CDD" id="cd05235">
    <property type="entry name" value="SDR_e1"/>
    <property type="match status" value="1"/>
</dbReference>
<dbReference type="NCBIfam" id="TIGR01746">
    <property type="entry name" value="Thioester-redct"/>
    <property type="match status" value="1"/>
</dbReference>
<dbReference type="Pfam" id="PF00550">
    <property type="entry name" value="PP-binding"/>
    <property type="match status" value="2"/>
</dbReference>
<dbReference type="InterPro" id="IPR000873">
    <property type="entry name" value="AMP-dep_synth/lig_dom"/>
</dbReference>
<dbReference type="FunFam" id="3.30.300.30:FF:000015">
    <property type="entry name" value="Nonribosomal peptide synthase SidD"/>
    <property type="match status" value="1"/>
</dbReference>
<dbReference type="InterPro" id="IPR013120">
    <property type="entry name" value="FAR_NAD-bd"/>
</dbReference>
<comment type="caution">
    <text evidence="7">The sequence shown here is derived from an EMBL/GenBank/DDBJ whole genome shotgun (WGS) entry which is preliminary data.</text>
</comment>
<dbReference type="GO" id="GO:0005737">
    <property type="term" value="C:cytoplasm"/>
    <property type="evidence" value="ECO:0007669"/>
    <property type="project" value="TreeGrafter"/>
</dbReference>
<feature type="domain" description="Carrier" evidence="6">
    <location>
        <begin position="942"/>
        <end position="1019"/>
    </location>
</feature>
<evidence type="ECO:0000256" key="2">
    <source>
        <dbReference type="ARBA" id="ARBA00022450"/>
    </source>
</evidence>
<reference evidence="7 8" key="1">
    <citation type="submission" date="2020-04" db="EMBL/GenBank/DDBJ databases">
        <title>Paraburkholderia sp. RP-4-7 isolated from soil.</title>
        <authorList>
            <person name="Dahal R.H."/>
        </authorList>
    </citation>
    <scope>NUCLEOTIDE SEQUENCE [LARGE SCALE GENOMIC DNA]</scope>
    <source>
        <strain evidence="7 8">RP-4-7</strain>
    </source>
</reference>
<dbReference type="Pfam" id="PF00501">
    <property type="entry name" value="AMP-binding"/>
    <property type="match status" value="2"/>
</dbReference>
<dbReference type="GO" id="GO:0044550">
    <property type="term" value="P:secondary metabolite biosynthetic process"/>
    <property type="evidence" value="ECO:0007669"/>
    <property type="project" value="TreeGrafter"/>
</dbReference>
<keyword evidence="4" id="KW-0436">Ligase</keyword>
<dbReference type="InterPro" id="IPR042099">
    <property type="entry name" value="ANL_N_sf"/>
</dbReference>
<dbReference type="InterPro" id="IPR001242">
    <property type="entry name" value="Condensation_dom"/>
</dbReference>
<evidence type="ECO:0000256" key="3">
    <source>
        <dbReference type="ARBA" id="ARBA00022553"/>
    </source>
</evidence>
<dbReference type="PROSITE" id="PS00455">
    <property type="entry name" value="AMP_BINDING"/>
    <property type="match status" value="2"/>
</dbReference>
<dbReference type="PANTHER" id="PTHR45527:SF1">
    <property type="entry name" value="FATTY ACID SYNTHASE"/>
    <property type="match status" value="1"/>
</dbReference>
<dbReference type="SUPFAM" id="SSF52777">
    <property type="entry name" value="CoA-dependent acyltransferases"/>
    <property type="match status" value="4"/>
</dbReference>
<dbReference type="SMART" id="SM00823">
    <property type="entry name" value="PKS_PP"/>
    <property type="match status" value="2"/>
</dbReference>